<protein>
    <submittedName>
        <fullName evidence="3">5'-deoxyadenosine deaminase</fullName>
    </submittedName>
</protein>
<dbReference type="InterPro" id="IPR006680">
    <property type="entry name" value="Amidohydro-rel"/>
</dbReference>
<organism evidence="3 4">
    <name type="scientific">Chloracidobacterium sp. N</name>
    <dbReference type="NCBI Taxonomy" id="2821540"/>
    <lineage>
        <taxon>Bacteria</taxon>
        <taxon>Pseudomonadati</taxon>
        <taxon>Acidobacteriota</taxon>
        <taxon>Terriglobia</taxon>
        <taxon>Terriglobales</taxon>
        <taxon>Acidobacteriaceae</taxon>
        <taxon>Chloracidobacterium</taxon>
        <taxon>Chloracidobacterium aggregatum</taxon>
    </lineage>
</organism>
<dbReference type="InterPro" id="IPR050287">
    <property type="entry name" value="MTA/SAH_deaminase"/>
</dbReference>
<dbReference type="Proteomes" id="UP000677668">
    <property type="component" value="Chromosome 1"/>
</dbReference>
<dbReference type="InterPro" id="IPR011059">
    <property type="entry name" value="Metal-dep_hydrolase_composite"/>
</dbReference>
<name>A0ABX8AYT5_9BACT</name>
<proteinExistence type="predicted"/>
<dbReference type="CDD" id="cd01298">
    <property type="entry name" value="ATZ_TRZ_like"/>
    <property type="match status" value="1"/>
</dbReference>
<evidence type="ECO:0000256" key="1">
    <source>
        <dbReference type="ARBA" id="ARBA00022801"/>
    </source>
</evidence>
<gene>
    <name evidence="3" type="ORF">J8C05_11065</name>
</gene>
<evidence type="ECO:0000313" key="4">
    <source>
        <dbReference type="Proteomes" id="UP000677668"/>
    </source>
</evidence>
<dbReference type="SUPFAM" id="SSF51338">
    <property type="entry name" value="Composite domain of metallo-dependent hydrolases"/>
    <property type="match status" value="2"/>
</dbReference>
<keyword evidence="4" id="KW-1185">Reference proteome</keyword>
<dbReference type="PANTHER" id="PTHR43794">
    <property type="entry name" value="AMINOHYDROLASE SSNA-RELATED"/>
    <property type="match status" value="1"/>
</dbReference>
<dbReference type="Gene3D" id="2.30.40.10">
    <property type="entry name" value="Urease, subunit C, domain 1"/>
    <property type="match status" value="1"/>
</dbReference>
<accession>A0ABX8AYT5</accession>
<dbReference type="PANTHER" id="PTHR43794:SF11">
    <property type="entry name" value="AMIDOHYDROLASE-RELATED DOMAIN-CONTAINING PROTEIN"/>
    <property type="match status" value="1"/>
</dbReference>
<dbReference type="Pfam" id="PF01979">
    <property type="entry name" value="Amidohydro_1"/>
    <property type="match status" value="1"/>
</dbReference>
<dbReference type="Gene3D" id="3.20.20.140">
    <property type="entry name" value="Metal-dependent hydrolases"/>
    <property type="match status" value="1"/>
</dbReference>
<sequence>MPTLRIIDGTLLTGGPHHQVINGDLYVQDGRITHLGKVPETADETLDASGCVVIPGFVQSHIHLCQTLFRGAADDLELLDWLKTRIWKFEAAHTPDSLRVSAQLAIAEMMSGGTTCAMTMESVHHTEAALEVVAETGFRAVVGKCLMDAGDEVPPGLRETTAQARTESLRLLDAWHGQAGGRIHMAFAPRFVLSCTETLLREVAALAREKGVRIHTHASESRDEVALVERLTGRRNLAHLHALGLTGPHVGIAHCIWLDETEQELLAETGTHVLHCPSSNLKLGSGIAKVVEMLERGISVSLGADGAPCNNRLDAFTEMRTAALLQKMRCGARKLTALDAFQMATWHGARALGLENEIGSLDVGKAADIAVVTLDTLHAAPHPDPLSALVYAAMASDVRHVVIAGRVVVRDGALTTLNAADVQAQARREFTALAVRAGVA</sequence>
<dbReference type="SUPFAM" id="SSF51556">
    <property type="entry name" value="Metallo-dependent hydrolases"/>
    <property type="match status" value="1"/>
</dbReference>
<dbReference type="EMBL" id="CP072642">
    <property type="protein sequence ID" value="QUV93882.1"/>
    <property type="molecule type" value="Genomic_DNA"/>
</dbReference>
<evidence type="ECO:0000259" key="2">
    <source>
        <dbReference type="Pfam" id="PF01979"/>
    </source>
</evidence>
<dbReference type="NCBIfam" id="NF005557">
    <property type="entry name" value="PRK07228.1"/>
    <property type="match status" value="1"/>
</dbReference>
<evidence type="ECO:0000313" key="3">
    <source>
        <dbReference type="EMBL" id="QUV93882.1"/>
    </source>
</evidence>
<dbReference type="RefSeq" id="WP_211422217.1">
    <property type="nucleotide sequence ID" value="NZ_CP072642.1"/>
</dbReference>
<reference evidence="3 4" key="1">
    <citation type="submission" date="2021-03" db="EMBL/GenBank/DDBJ databases">
        <title>Genomic and phenotypic characterization of Chloracidobacterium isolates provides evidence for multiple species.</title>
        <authorList>
            <person name="Saini M.K."/>
            <person name="Costas A.M.G."/>
            <person name="Tank M."/>
            <person name="Bryant D.A."/>
        </authorList>
    </citation>
    <scope>NUCLEOTIDE SEQUENCE [LARGE SCALE GENOMIC DNA]</scope>
    <source>
        <strain evidence="3 4">N</strain>
    </source>
</reference>
<keyword evidence="1" id="KW-0378">Hydrolase</keyword>
<feature type="domain" description="Amidohydrolase-related" evidence="2">
    <location>
        <begin position="52"/>
        <end position="408"/>
    </location>
</feature>
<dbReference type="InterPro" id="IPR032466">
    <property type="entry name" value="Metal_Hydrolase"/>
</dbReference>